<dbReference type="GO" id="GO:0000902">
    <property type="term" value="P:cell morphogenesis"/>
    <property type="evidence" value="ECO:0007669"/>
    <property type="project" value="TreeGrafter"/>
</dbReference>
<proteinExistence type="predicted"/>
<evidence type="ECO:0000256" key="6">
    <source>
        <dbReference type="ARBA" id="ARBA00022989"/>
    </source>
</evidence>
<dbReference type="GO" id="GO:0016342">
    <property type="term" value="C:catenin complex"/>
    <property type="evidence" value="ECO:0007669"/>
    <property type="project" value="TreeGrafter"/>
</dbReference>
<dbReference type="PROSITE" id="PS50268">
    <property type="entry name" value="CADHERIN_2"/>
    <property type="match status" value="2"/>
</dbReference>
<keyword evidence="4" id="KW-0677">Repeat</keyword>
<dbReference type="GO" id="GO:0007043">
    <property type="term" value="P:cell-cell junction assembly"/>
    <property type="evidence" value="ECO:0007669"/>
    <property type="project" value="TreeGrafter"/>
</dbReference>
<dbReference type="SUPFAM" id="SSF49313">
    <property type="entry name" value="Cadherin-like"/>
    <property type="match status" value="3"/>
</dbReference>
<comment type="subcellular location">
    <subcellularLocation>
        <location evidence="1">Membrane</location>
        <topology evidence="1">Single-pass membrane protein</topology>
    </subcellularLocation>
</comment>
<dbReference type="GO" id="GO:0008013">
    <property type="term" value="F:beta-catenin binding"/>
    <property type="evidence" value="ECO:0007669"/>
    <property type="project" value="TreeGrafter"/>
</dbReference>
<dbReference type="EMBL" id="JBAMIC010000022">
    <property type="protein sequence ID" value="KAK7091337.1"/>
    <property type="molecule type" value="Genomic_DNA"/>
</dbReference>
<dbReference type="PANTHER" id="PTHR24027">
    <property type="entry name" value="CADHERIN-23"/>
    <property type="match status" value="1"/>
</dbReference>
<evidence type="ECO:0000256" key="3">
    <source>
        <dbReference type="ARBA" id="ARBA00022729"/>
    </source>
</evidence>
<name>A0AAN9G1G1_9CAEN</name>
<feature type="signal peptide" evidence="11">
    <location>
        <begin position="1"/>
        <end position="19"/>
    </location>
</feature>
<dbReference type="Gene3D" id="2.60.40.60">
    <property type="entry name" value="Cadherins"/>
    <property type="match status" value="3"/>
</dbReference>
<evidence type="ECO:0000256" key="2">
    <source>
        <dbReference type="ARBA" id="ARBA00022692"/>
    </source>
</evidence>
<evidence type="ECO:0000256" key="11">
    <source>
        <dbReference type="SAM" id="SignalP"/>
    </source>
</evidence>
<dbReference type="AlphaFoldDB" id="A0AAN9G1G1"/>
<evidence type="ECO:0000256" key="5">
    <source>
        <dbReference type="ARBA" id="ARBA00022837"/>
    </source>
</evidence>
<evidence type="ECO:0000259" key="12">
    <source>
        <dbReference type="PROSITE" id="PS50268"/>
    </source>
</evidence>
<dbReference type="GO" id="GO:0005912">
    <property type="term" value="C:adherens junction"/>
    <property type="evidence" value="ECO:0007669"/>
    <property type="project" value="TreeGrafter"/>
</dbReference>
<dbReference type="GO" id="GO:0007156">
    <property type="term" value="P:homophilic cell adhesion via plasma membrane adhesion molecules"/>
    <property type="evidence" value="ECO:0007669"/>
    <property type="project" value="InterPro"/>
</dbReference>
<dbReference type="InterPro" id="IPR039808">
    <property type="entry name" value="Cadherin"/>
</dbReference>
<comment type="caution">
    <text evidence="13">The sequence shown here is derived from an EMBL/GenBank/DDBJ whole genome shotgun (WGS) entry which is preliminary data.</text>
</comment>
<feature type="region of interest" description="Disordered" evidence="9">
    <location>
        <begin position="605"/>
        <end position="628"/>
    </location>
</feature>
<evidence type="ECO:0000256" key="10">
    <source>
        <dbReference type="SAM" id="Phobius"/>
    </source>
</evidence>
<reference evidence="13 14" key="1">
    <citation type="submission" date="2024-02" db="EMBL/GenBank/DDBJ databases">
        <title>Chromosome-scale genome assembly of the rough periwinkle Littorina saxatilis.</title>
        <authorList>
            <person name="De Jode A."/>
            <person name="Faria R."/>
            <person name="Formenti G."/>
            <person name="Sims Y."/>
            <person name="Smith T.P."/>
            <person name="Tracey A."/>
            <person name="Wood J.M.D."/>
            <person name="Zagrodzka Z.B."/>
            <person name="Johannesson K."/>
            <person name="Butlin R.K."/>
            <person name="Leder E.H."/>
        </authorList>
    </citation>
    <scope>NUCLEOTIDE SEQUENCE [LARGE SCALE GENOMIC DNA]</scope>
    <source>
        <strain evidence="13">Snail1</strain>
        <tissue evidence="13">Muscle</tissue>
    </source>
</reference>
<dbReference type="GO" id="GO:0016339">
    <property type="term" value="P:calcium-dependent cell-cell adhesion via plasma membrane cell adhesion molecules"/>
    <property type="evidence" value="ECO:0007669"/>
    <property type="project" value="TreeGrafter"/>
</dbReference>
<accession>A0AAN9G1G1</accession>
<evidence type="ECO:0000256" key="4">
    <source>
        <dbReference type="ARBA" id="ARBA00022737"/>
    </source>
</evidence>
<dbReference type="GO" id="GO:0034332">
    <property type="term" value="P:adherens junction organization"/>
    <property type="evidence" value="ECO:0007669"/>
    <property type="project" value="TreeGrafter"/>
</dbReference>
<evidence type="ECO:0000256" key="7">
    <source>
        <dbReference type="ARBA" id="ARBA00023136"/>
    </source>
</evidence>
<dbReference type="CDD" id="cd11304">
    <property type="entry name" value="Cadherin_repeat"/>
    <property type="match status" value="2"/>
</dbReference>
<evidence type="ECO:0000256" key="1">
    <source>
        <dbReference type="ARBA" id="ARBA00004167"/>
    </source>
</evidence>
<keyword evidence="2 10" id="KW-0812">Transmembrane</keyword>
<evidence type="ECO:0000256" key="8">
    <source>
        <dbReference type="PROSITE-ProRule" id="PRU00043"/>
    </source>
</evidence>
<gene>
    <name evidence="13" type="ORF">V1264_009031</name>
</gene>
<sequence>MMFGLSVFVFVGILNTVDTAATLTVDRKVQELYQYKVGSMELFKFKCTPAPGCIVSITNKQPSTPCSACFQVYTCPGVTLGEYCLNYYSGQGALNPRVAPRYVLTVQAIETATNEAANVLVEVRITPNSPPYFDYGQMSTTITIANAKTKKAGEPLGEITAIDDEKDTLTYTMTTVPNIEGIEIDQYSGYLRATKDLKSVCYSGFTGLVKVTDGKNTEAGPFLVNVELENANDPPYITNLNTEIFVRENENIDSNVYKLTAFDDGDVDNIVYTVSANPLSARSMFEIKNNNLKVKEALDYEGSLQVVTLIIQASDGFCESPSYTLRVRIADVNEPPVVLPTDQTIDSCEGNVTITPTWNVTDPEKNDSTIFHSIQSTNNGWFVINERTGVVTTTVDYDVDDVNKPKKSPNPAVLTVIVTDTQGLTGTATLSIRFSDCNDNAPYFTAASMEPIEVLDCLPPGPKGVLPAATDDDIDAPNNVVSYSGSGPGVEVLPSGDIVTTAAFTPGQVTRFPAYATDEGTRPGPLRSKNPIWVTIYGTKCLTTPAPTTTLTTTTTPRPTTSKNIAAFGGTKEDWAIGAIIVGVLLGLLCLFMLIKYGVPAMQRSYRKSRKPPARHARHTHPRNPGKA</sequence>
<evidence type="ECO:0000313" key="13">
    <source>
        <dbReference type="EMBL" id="KAK7091337.1"/>
    </source>
</evidence>
<dbReference type="PRINTS" id="PR00205">
    <property type="entry name" value="CADHERIN"/>
</dbReference>
<evidence type="ECO:0000256" key="9">
    <source>
        <dbReference type="SAM" id="MobiDB-lite"/>
    </source>
</evidence>
<dbReference type="InterPro" id="IPR002126">
    <property type="entry name" value="Cadherin-like_dom"/>
</dbReference>
<feature type="chain" id="PRO_5043021092" description="Cadherin domain-containing protein" evidence="11">
    <location>
        <begin position="20"/>
        <end position="628"/>
    </location>
</feature>
<dbReference type="GO" id="GO:0016477">
    <property type="term" value="P:cell migration"/>
    <property type="evidence" value="ECO:0007669"/>
    <property type="project" value="TreeGrafter"/>
</dbReference>
<dbReference type="GO" id="GO:0005509">
    <property type="term" value="F:calcium ion binding"/>
    <property type="evidence" value="ECO:0007669"/>
    <property type="project" value="UniProtKB-UniRule"/>
</dbReference>
<dbReference type="GO" id="GO:0044331">
    <property type="term" value="P:cell-cell adhesion mediated by cadherin"/>
    <property type="evidence" value="ECO:0007669"/>
    <property type="project" value="TreeGrafter"/>
</dbReference>
<protein>
    <recommendedName>
        <fullName evidence="12">Cadherin domain-containing protein</fullName>
    </recommendedName>
</protein>
<keyword evidence="5 8" id="KW-0106">Calcium</keyword>
<dbReference type="Proteomes" id="UP001374579">
    <property type="component" value="Unassembled WGS sequence"/>
</dbReference>
<keyword evidence="3 11" id="KW-0732">Signal</keyword>
<feature type="domain" description="Cadherin" evidence="12">
    <location>
        <begin position="238"/>
        <end position="338"/>
    </location>
</feature>
<dbReference type="SMART" id="SM00112">
    <property type="entry name" value="CA"/>
    <property type="match status" value="3"/>
</dbReference>
<dbReference type="PANTHER" id="PTHR24027:SF422">
    <property type="entry name" value="CADHERIN DOMAIN-CONTAINING PROTEIN"/>
    <property type="match status" value="1"/>
</dbReference>
<feature type="transmembrane region" description="Helical" evidence="10">
    <location>
        <begin position="575"/>
        <end position="599"/>
    </location>
</feature>
<keyword evidence="14" id="KW-1185">Reference proteome</keyword>
<keyword evidence="6 10" id="KW-1133">Transmembrane helix</keyword>
<evidence type="ECO:0000313" key="14">
    <source>
        <dbReference type="Proteomes" id="UP001374579"/>
    </source>
</evidence>
<dbReference type="InterPro" id="IPR015919">
    <property type="entry name" value="Cadherin-like_sf"/>
</dbReference>
<feature type="domain" description="Cadherin" evidence="12">
    <location>
        <begin position="360"/>
        <end position="444"/>
    </location>
</feature>
<dbReference type="GO" id="GO:0045296">
    <property type="term" value="F:cadherin binding"/>
    <property type="evidence" value="ECO:0007669"/>
    <property type="project" value="TreeGrafter"/>
</dbReference>
<keyword evidence="7 10" id="KW-0472">Membrane</keyword>
<organism evidence="13 14">
    <name type="scientific">Littorina saxatilis</name>
    <dbReference type="NCBI Taxonomy" id="31220"/>
    <lineage>
        <taxon>Eukaryota</taxon>
        <taxon>Metazoa</taxon>
        <taxon>Spiralia</taxon>
        <taxon>Lophotrochozoa</taxon>
        <taxon>Mollusca</taxon>
        <taxon>Gastropoda</taxon>
        <taxon>Caenogastropoda</taxon>
        <taxon>Littorinimorpha</taxon>
        <taxon>Littorinoidea</taxon>
        <taxon>Littorinidae</taxon>
        <taxon>Littorina</taxon>
    </lineage>
</organism>